<gene>
    <name evidence="1" type="ORF">C9J27_05270</name>
</gene>
<comment type="caution">
    <text evidence="1">The sequence shown here is derived from an EMBL/GenBank/DDBJ whole genome shotgun (WGS) entry which is preliminary data.</text>
</comment>
<dbReference type="InterPro" id="IPR036410">
    <property type="entry name" value="HSP_DnaJ_Cys-rich_dom_sf"/>
</dbReference>
<dbReference type="Proteomes" id="UP000241426">
    <property type="component" value="Unassembled WGS sequence"/>
</dbReference>
<evidence type="ECO:0000313" key="1">
    <source>
        <dbReference type="EMBL" id="PSV00546.1"/>
    </source>
</evidence>
<reference evidence="1 2" key="1">
    <citation type="submission" date="2018-01" db="EMBL/GenBank/DDBJ databases">
        <title>Whole genome sequencing of Histamine producing bacteria.</title>
        <authorList>
            <person name="Butler K."/>
        </authorList>
    </citation>
    <scope>NUCLEOTIDE SEQUENCE [LARGE SCALE GENOMIC DNA]</scope>
    <source>
        <strain evidence="1 2">FS-7.2</strain>
    </source>
</reference>
<evidence type="ECO:0000313" key="2">
    <source>
        <dbReference type="Proteomes" id="UP000241426"/>
    </source>
</evidence>
<dbReference type="AlphaFoldDB" id="A0A2T3KLJ3"/>
<dbReference type="RefSeq" id="WP_107289176.1">
    <property type="nucleotide sequence ID" value="NZ_PYNF01000003.1"/>
</dbReference>
<evidence type="ECO:0008006" key="3">
    <source>
        <dbReference type="Google" id="ProtNLM"/>
    </source>
</evidence>
<protein>
    <recommendedName>
        <fullName evidence="3">CR-type domain-containing protein</fullName>
    </recommendedName>
</protein>
<organism evidence="1 2">
    <name type="scientific">Photobacterium kishitanii</name>
    <dbReference type="NCBI Taxonomy" id="318456"/>
    <lineage>
        <taxon>Bacteria</taxon>
        <taxon>Pseudomonadati</taxon>
        <taxon>Pseudomonadota</taxon>
        <taxon>Gammaproteobacteria</taxon>
        <taxon>Vibrionales</taxon>
        <taxon>Vibrionaceae</taxon>
        <taxon>Photobacterium</taxon>
    </lineage>
</organism>
<proteinExistence type="predicted"/>
<dbReference type="EMBL" id="PYNF01000003">
    <property type="protein sequence ID" value="PSV00546.1"/>
    <property type="molecule type" value="Genomic_DNA"/>
</dbReference>
<dbReference type="SUPFAM" id="SSF57938">
    <property type="entry name" value="DnaJ/Hsp40 cysteine-rich domain"/>
    <property type="match status" value="1"/>
</dbReference>
<accession>A0A2T3KLJ3</accession>
<name>A0A2T3KLJ3_9GAMM</name>
<sequence>MSLKKLLDQCLRTETPFIHNEYSYVRATPHHHGSVILVRTTQITEEMLKCVDGRSSADFKCITDFFKKVETEFCGGGFMKLAELAELAELNIRKCLGCRGSKIQGICYECNGVGKLNFMTEHHEYNVMCKTCNGSKTTTDQSGGVTTCDHCGGSGNWYLNARQPVSLTSENGVAFEMSLSFWRKTSPFMGRM</sequence>